<name>A0A1Q3G5K6_PLUXY</name>
<evidence type="ECO:0000256" key="10">
    <source>
        <dbReference type="ARBA" id="ARBA00068717"/>
    </source>
</evidence>
<keyword evidence="8" id="KW-0472">Membrane</keyword>
<dbReference type="InterPro" id="IPR002347">
    <property type="entry name" value="SDR_fam"/>
</dbReference>
<dbReference type="FunFam" id="3.40.50.720:FF:000131">
    <property type="entry name" value="Short-chain dehydrogenase/reductase 3"/>
    <property type="match status" value="1"/>
</dbReference>
<comment type="similarity">
    <text evidence="2 12">Belongs to the short-chain dehydrogenases/reductases (SDR) family.</text>
</comment>
<dbReference type="PANTHER" id="PTHR24322">
    <property type="entry name" value="PKSB"/>
    <property type="match status" value="1"/>
</dbReference>
<evidence type="ECO:0000256" key="9">
    <source>
        <dbReference type="ARBA" id="ARBA00059620"/>
    </source>
</evidence>
<evidence type="ECO:0000256" key="6">
    <source>
        <dbReference type="ARBA" id="ARBA00023002"/>
    </source>
</evidence>
<keyword evidence="6" id="KW-0560">Oxidoreductase</keyword>
<dbReference type="GO" id="GO:0052650">
    <property type="term" value="F:all-trans-retinol dehydrogenase (NADP+) activity"/>
    <property type="evidence" value="ECO:0007669"/>
    <property type="project" value="UniProtKB-ARBA"/>
</dbReference>
<keyword evidence="4" id="KW-0521">NADP</keyword>
<dbReference type="SUPFAM" id="SSF51735">
    <property type="entry name" value="NAD(P)-binding Rossmann-fold domains"/>
    <property type="match status" value="1"/>
</dbReference>
<keyword evidence="7" id="KW-0443">Lipid metabolism</keyword>
<reference evidence="13" key="1">
    <citation type="submission" date="2016-08" db="EMBL/GenBank/DDBJ databases">
        <title>Transcriptome of the diamond-back moth (Plutella xylostella).</title>
        <authorList>
            <person name="He P."/>
        </authorList>
    </citation>
    <scope>NUCLEOTIDE SEQUENCE</scope>
    <source>
        <strain evidence="13">Lab strain</strain>
        <tissue evidence="13">Multi</tissue>
    </source>
</reference>
<evidence type="ECO:0000256" key="3">
    <source>
        <dbReference type="ARBA" id="ARBA00022692"/>
    </source>
</evidence>
<dbReference type="CDD" id="cd05339">
    <property type="entry name" value="17beta-HSDXI-like_SDR_c"/>
    <property type="match status" value="1"/>
</dbReference>
<dbReference type="Gene3D" id="3.40.50.720">
    <property type="entry name" value="NAD(P)-binding Rossmann-like Domain"/>
    <property type="match status" value="1"/>
</dbReference>
<accession>A0A1Q3G5K6</accession>
<dbReference type="GO" id="GO:0005811">
    <property type="term" value="C:lipid droplet"/>
    <property type="evidence" value="ECO:0007669"/>
    <property type="project" value="TreeGrafter"/>
</dbReference>
<organism evidence="13">
    <name type="scientific">Plutella xylostella</name>
    <name type="common">Diamondback moth</name>
    <name type="synonym">Plutella maculipennis</name>
    <dbReference type="NCBI Taxonomy" id="51655"/>
    <lineage>
        <taxon>Eukaryota</taxon>
        <taxon>Metazoa</taxon>
        <taxon>Ecdysozoa</taxon>
        <taxon>Arthropoda</taxon>
        <taxon>Hexapoda</taxon>
        <taxon>Insecta</taxon>
        <taxon>Pterygota</taxon>
        <taxon>Neoptera</taxon>
        <taxon>Endopterygota</taxon>
        <taxon>Lepidoptera</taxon>
        <taxon>Glossata</taxon>
        <taxon>Ditrysia</taxon>
        <taxon>Yponomeutoidea</taxon>
        <taxon>Plutellidae</taxon>
        <taxon>Plutella</taxon>
    </lineage>
</organism>
<evidence type="ECO:0000256" key="1">
    <source>
        <dbReference type="ARBA" id="ARBA00004141"/>
    </source>
</evidence>
<dbReference type="EMBL" id="GEYN01000189">
    <property type="protein sequence ID" value="JAV44800.1"/>
    <property type="molecule type" value="Transcribed_RNA"/>
</dbReference>
<comment type="function">
    <text evidence="9">Catalyzes the reduction of all-trans-retinal to all-trans-retinol in the presence of NADPH.</text>
</comment>
<dbReference type="InterPro" id="IPR020904">
    <property type="entry name" value="Sc_DH/Rdtase_CS"/>
</dbReference>
<sequence>MSETHTRVSLGAEQEPPTTYEKTIDALKLTGEILWTIVQIWVAIFQSVYAVFFPMEPKDVSGEIILISGTGHGMGREMALRFARLKATVVCVDINPKGNQETVDMIKQEKGKAFRYECDISDRAAVFALQQKVSQEVGSVTVLVNNAGIMPCRPFLETTEKEVRLMNEINVMGGIWMLQAFLPPMLARNRGHIVAMASMAGMVGSKNLVPYCGTKFAVRGIMQALAVELRQEEKDYSGIKMTTVCPYIVNTGLAHNPKIRFKDLMKPVEPSDAAEQIVNAMRRELVEITVPGDLWYSSYKFPQLLPARAVAILQDFTKTGVEPHAPNQFE</sequence>
<evidence type="ECO:0000256" key="11">
    <source>
        <dbReference type="ARBA" id="ARBA00082544"/>
    </source>
</evidence>
<dbReference type="InterPro" id="IPR036291">
    <property type="entry name" value="NAD(P)-bd_dom_sf"/>
</dbReference>
<evidence type="ECO:0000256" key="12">
    <source>
        <dbReference type="RuleBase" id="RU000363"/>
    </source>
</evidence>
<evidence type="ECO:0000256" key="2">
    <source>
        <dbReference type="ARBA" id="ARBA00006484"/>
    </source>
</evidence>
<evidence type="ECO:0000256" key="7">
    <source>
        <dbReference type="ARBA" id="ARBA00023098"/>
    </source>
</evidence>
<dbReference type="PRINTS" id="PR00080">
    <property type="entry name" value="SDRFAMILY"/>
</dbReference>
<dbReference type="PRINTS" id="PR00081">
    <property type="entry name" value="GDHRDH"/>
</dbReference>
<dbReference type="Pfam" id="PF00106">
    <property type="entry name" value="adh_short"/>
    <property type="match status" value="1"/>
</dbReference>
<evidence type="ECO:0000256" key="4">
    <source>
        <dbReference type="ARBA" id="ARBA00022857"/>
    </source>
</evidence>
<evidence type="ECO:0000256" key="5">
    <source>
        <dbReference type="ARBA" id="ARBA00022989"/>
    </source>
</evidence>
<keyword evidence="5" id="KW-1133">Transmembrane helix</keyword>
<evidence type="ECO:0000313" key="13">
    <source>
        <dbReference type="EMBL" id="JAV44800.1"/>
    </source>
</evidence>
<dbReference type="PANTHER" id="PTHR24322:SF736">
    <property type="entry name" value="RETINOL DEHYDROGENASE 10"/>
    <property type="match status" value="1"/>
</dbReference>
<comment type="subcellular location">
    <subcellularLocation>
        <location evidence="1">Membrane</location>
        <topology evidence="1">Multi-pass membrane protein</topology>
    </subcellularLocation>
</comment>
<keyword evidence="3" id="KW-0812">Transmembrane</keyword>
<dbReference type="GO" id="GO:0016020">
    <property type="term" value="C:membrane"/>
    <property type="evidence" value="ECO:0007669"/>
    <property type="project" value="UniProtKB-SubCell"/>
</dbReference>
<evidence type="ECO:0000256" key="8">
    <source>
        <dbReference type="ARBA" id="ARBA00023136"/>
    </source>
</evidence>
<dbReference type="AlphaFoldDB" id="A0A1Q3G5K6"/>
<protein>
    <recommendedName>
        <fullName evidence="10">Short-chain dehydrogenase/reductase 3</fullName>
    </recommendedName>
    <alternativeName>
        <fullName evidence="11">Retinal short-chain dehydrogenase/reductase 1</fullName>
    </alternativeName>
</protein>
<dbReference type="PROSITE" id="PS00061">
    <property type="entry name" value="ADH_SHORT"/>
    <property type="match status" value="1"/>
</dbReference>
<proteinExistence type="inferred from homology"/>